<gene>
    <name evidence="1" type="ORF">LCGC14_0224050</name>
</gene>
<organism evidence="1">
    <name type="scientific">marine sediment metagenome</name>
    <dbReference type="NCBI Taxonomy" id="412755"/>
    <lineage>
        <taxon>unclassified sequences</taxon>
        <taxon>metagenomes</taxon>
        <taxon>ecological metagenomes</taxon>
    </lineage>
</organism>
<accession>A0A0F9UTN0</accession>
<reference evidence="1" key="1">
    <citation type="journal article" date="2015" name="Nature">
        <title>Complex archaea that bridge the gap between prokaryotes and eukaryotes.</title>
        <authorList>
            <person name="Spang A."/>
            <person name="Saw J.H."/>
            <person name="Jorgensen S.L."/>
            <person name="Zaremba-Niedzwiedzka K."/>
            <person name="Martijn J."/>
            <person name="Lind A.E."/>
            <person name="van Eijk R."/>
            <person name="Schleper C."/>
            <person name="Guy L."/>
            <person name="Ettema T.J."/>
        </authorList>
    </citation>
    <scope>NUCLEOTIDE SEQUENCE</scope>
</reference>
<evidence type="ECO:0000313" key="1">
    <source>
        <dbReference type="EMBL" id="KKN90822.1"/>
    </source>
</evidence>
<dbReference type="EMBL" id="LAZR01000107">
    <property type="protein sequence ID" value="KKN90822.1"/>
    <property type="molecule type" value="Genomic_DNA"/>
</dbReference>
<protein>
    <submittedName>
        <fullName evidence="1">Uncharacterized protein</fullName>
    </submittedName>
</protein>
<proteinExistence type="predicted"/>
<sequence length="162" mass="18602">MTAEGVLKKAINIFGITDKCLISSFILPDGNVLDIRSSYDGHHQEHSAVAEIYPSSLEYHAPFIFMQDASALSLYTFKNQFGLDISIQNDVSKKQWDKLEECICYYDSEKTKKVHYGFLDEISNLFPKTIVYEISSTTPKECIDMIKKIKRHHKDIMIEKGK</sequence>
<comment type="caution">
    <text evidence="1">The sequence shown here is derived from an EMBL/GenBank/DDBJ whole genome shotgun (WGS) entry which is preliminary data.</text>
</comment>
<name>A0A0F9UTN0_9ZZZZ</name>
<dbReference type="AlphaFoldDB" id="A0A0F9UTN0"/>